<feature type="non-terminal residue" evidence="1">
    <location>
        <position position="285"/>
    </location>
</feature>
<keyword evidence="2" id="KW-1185">Reference proteome</keyword>
<organism evidence="1 2">
    <name type="scientific">Choristoneura fumiferana</name>
    <name type="common">Spruce budworm moth</name>
    <name type="synonym">Archips fumiferana</name>
    <dbReference type="NCBI Taxonomy" id="7141"/>
    <lineage>
        <taxon>Eukaryota</taxon>
        <taxon>Metazoa</taxon>
        <taxon>Ecdysozoa</taxon>
        <taxon>Arthropoda</taxon>
        <taxon>Hexapoda</taxon>
        <taxon>Insecta</taxon>
        <taxon>Pterygota</taxon>
        <taxon>Neoptera</taxon>
        <taxon>Endopterygota</taxon>
        <taxon>Lepidoptera</taxon>
        <taxon>Glossata</taxon>
        <taxon>Ditrysia</taxon>
        <taxon>Tortricoidea</taxon>
        <taxon>Tortricidae</taxon>
        <taxon>Tortricinae</taxon>
        <taxon>Choristoneura</taxon>
    </lineage>
</organism>
<gene>
    <name evidence="1" type="ORF">MSG28_012599</name>
</gene>
<sequence length="285" mass="31642">MRLFTLLFVLYFLFPPTNLQLLINVKNQGGDVMQESITANVTEDTVTLEFLRLDGVFISQLVDFANEVEAMKVVIPAEEELGQTGPQTLCFLTHAAQADFIAPDAMAKLRQKNPGTVRVAEEARGWRQTTATAWGARAARLLSAPAARHCSAARDKARDIIKRYFVHKRNFHNCIRAGASYEVAYERNERAPASVAKSVCRGGGRASGIEAFARPTALINSFLSWAPFRPLSRLSYGLYVFHIVLLYRSKTSLRDPVRGHYIDAVVETTGLTAISLVLSLVVWLL</sequence>
<dbReference type="EMBL" id="CM046122">
    <property type="protein sequence ID" value="KAI8423482.1"/>
    <property type="molecule type" value="Genomic_DNA"/>
</dbReference>
<evidence type="ECO:0000313" key="1">
    <source>
        <dbReference type="EMBL" id="KAI8423482.1"/>
    </source>
</evidence>
<proteinExistence type="predicted"/>
<dbReference type="Proteomes" id="UP001064048">
    <property type="component" value="Chromosome 22"/>
</dbReference>
<protein>
    <submittedName>
        <fullName evidence="1">Uncharacterized protein</fullName>
    </submittedName>
</protein>
<reference evidence="1 2" key="1">
    <citation type="journal article" date="2022" name="Genome Biol. Evol.">
        <title>The Spruce Budworm Genome: Reconstructing the Evolutionary History of Antifreeze Proteins.</title>
        <authorList>
            <person name="Beliveau C."/>
            <person name="Gagne P."/>
            <person name="Picq S."/>
            <person name="Vernygora O."/>
            <person name="Keeling C.I."/>
            <person name="Pinkney K."/>
            <person name="Doucet D."/>
            <person name="Wen F."/>
            <person name="Johnston J.S."/>
            <person name="Maaroufi H."/>
            <person name="Boyle B."/>
            <person name="Laroche J."/>
            <person name="Dewar K."/>
            <person name="Juretic N."/>
            <person name="Blackburn G."/>
            <person name="Nisole A."/>
            <person name="Brunet B."/>
            <person name="Brandao M."/>
            <person name="Lumley L."/>
            <person name="Duan J."/>
            <person name="Quan G."/>
            <person name="Lucarotti C.J."/>
            <person name="Roe A.D."/>
            <person name="Sperling F.A.H."/>
            <person name="Levesque R.C."/>
            <person name="Cusson M."/>
        </authorList>
    </citation>
    <scope>NUCLEOTIDE SEQUENCE [LARGE SCALE GENOMIC DNA]</scope>
    <source>
        <strain evidence="1">Glfc:IPQL:Cfum</strain>
    </source>
</reference>
<name>A0ACC0JHA4_CHOFU</name>
<evidence type="ECO:0000313" key="2">
    <source>
        <dbReference type="Proteomes" id="UP001064048"/>
    </source>
</evidence>
<accession>A0ACC0JHA4</accession>
<comment type="caution">
    <text evidence="1">The sequence shown here is derived from an EMBL/GenBank/DDBJ whole genome shotgun (WGS) entry which is preliminary data.</text>
</comment>